<dbReference type="Pfam" id="PF21447">
    <property type="entry name" value="Ppx-GppA_III"/>
    <property type="match status" value="1"/>
</dbReference>
<evidence type="ECO:0000259" key="3">
    <source>
        <dbReference type="Pfam" id="PF21447"/>
    </source>
</evidence>
<keyword evidence="5" id="KW-1185">Reference proteome</keyword>
<organism evidence="4 5">
    <name type="scientific">Enterococcus diestrammenae</name>
    <dbReference type="NCBI Taxonomy" id="1155073"/>
    <lineage>
        <taxon>Bacteria</taxon>
        <taxon>Bacillati</taxon>
        <taxon>Bacillota</taxon>
        <taxon>Bacilli</taxon>
        <taxon>Lactobacillales</taxon>
        <taxon>Enterococcaceae</taxon>
        <taxon>Enterococcus</taxon>
    </lineage>
</organism>
<dbReference type="Proteomes" id="UP001429357">
    <property type="component" value="Unassembled WGS sequence"/>
</dbReference>
<reference evidence="4 5" key="2">
    <citation type="submission" date="2024-02" db="EMBL/GenBank/DDBJ databases">
        <title>The Genome Sequence of Enterococcus diestrammenae JM9A.</title>
        <authorList>
            <person name="Earl A."/>
            <person name="Manson A."/>
            <person name="Gilmore M."/>
            <person name="Sanders J."/>
            <person name="Shea T."/>
            <person name="Howe W."/>
            <person name="Livny J."/>
            <person name="Cuomo C."/>
            <person name="Neafsey D."/>
            <person name="Birren B."/>
        </authorList>
    </citation>
    <scope>NUCLEOTIDE SEQUENCE [LARGE SCALE GENOMIC DNA]</scope>
    <source>
        <strain evidence="4 5">JM9A</strain>
    </source>
</reference>
<gene>
    <name evidence="4" type="ORF">BAU18_000758</name>
</gene>
<dbReference type="Gene3D" id="3.30.420.150">
    <property type="entry name" value="Exopolyphosphatase. Domain 2"/>
    <property type="match status" value="1"/>
</dbReference>
<comment type="similarity">
    <text evidence="1">Belongs to the GppA/Ppx family.</text>
</comment>
<comment type="caution">
    <text evidence="4">The sequence shown here is derived from an EMBL/GenBank/DDBJ whole genome shotgun (WGS) entry which is preliminary data.</text>
</comment>
<dbReference type="PANTHER" id="PTHR30005">
    <property type="entry name" value="EXOPOLYPHOSPHATASE"/>
    <property type="match status" value="1"/>
</dbReference>
<dbReference type="Pfam" id="PF02541">
    <property type="entry name" value="Ppx-GppA"/>
    <property type="match status" value="1"/>
</dbReference>
<dbReference type="SUPFAM" id="SSF53067">
    <property type="entry name" value="Actin-like ATPase domain"/>
    <property type="match status" value="2"/>
</dbReference>
<dbReference type="InterPro" id="IPR048950">
    <property type="entry name" value="Ppx_GppA_C"/>
</dbReference>
<name>A0ABV0EZF1_9ENTE</name>
<protein>
    <submittedName>
        <fullName evidence="4">Exopolyphosphatase/guanosine-5'-triphosphate, 3'-diphosphate pyrophosphatase</fullName>
    </submittedName>
</protein>
<reference evidence="5" key="1">
    <citation type="submission" date="2016-06" db="EMBL/GenBank/DDBJ databases">
        <title>Four novel species of enterococci isolated from chicken manure.</title>
        <authorList>
            <person name="Van Tyne D."/>
        </authorList>
    </citation>
    <scope>NUCLEOTIDE SEQUENCE [LARGE SCALE GENOMIC DNA]</scope>
    <source>
        <strain evidence="5">JM9A</strain>
    </source>
</reference>
<proteinExistence type="inferred from homology"/>
<dbReference type="InterPro" id="IPR003695">
    <property type="entry name" value="Ppx_GppA_N"/>
</dbReference>
<dbReference type="InterPro" id="IPR043129">
    <property type="entry name" value="ATPase_NBD"/>
</dbReference>
<evidence type="ECO:0000256" key="1">
    <source>
        <dbReference type="ARBA" id="ARBA00007125"/>
    </source>
</evidence>
<dbReference type="CDD" id="cd24052">
    <property type="entry name" value="ASKHA_NBD_HpPPX-GppA-like"/>
    <property type="match status" value="1"/>
</dbReference>
<feature type="domain" description="Ppx/GppA phosphatase C-terminal" evidence="3">
    <location>
        <begin position="316"/>
        <end position="463"/>
    </location>
</feature>
<dbReference type="EMBL" id="MAEI02000001">
    <property type="protein sequence ID" value="MEO1781179.1"/>
    <property type="molecule type" value="Genomic_DNA"/>
</dbReference>
<dbReference type="SUPFAM" id="SSF109604">
    <property type="entry name" value="HD-domain/PDEase-like"/>
    <property type="match status" value="1"/>
</dbReference>
<accession>A0ABV0EZF1</accession>
<dbReference type="RefSeq" id="WP_161870784.1">
    <property type="nucleotide sequence ID" value="NZ_JBMRGR010000003.1"/>
</dbReference>
<dbReference type="Gene3D" id="3.30.420.40">
    <property type="match status" value="1"/>
</dbReference>
<dbReference type="InterPro" id="IPR050273">
    <property type="entry name" value="GppA/Ppx_hydrolase"/>
</dbReference>
<evidence type="ECO:0000259" key="2">
    <source>
        <dbReference type="Pfam" id="PF02541"/>
    </source>
</evidence>
<evidence type="ECO:0000313" key="4">
    <source>
        <dbReference type="EMBL" id="MEO1781179.1"/>
    </source>
</evidence>
<feature type="domain" description="Ppx/GppA phosphatase N-terminal" evidence="2">
    <location>
        <begin position="21"/>
        <end position="301"/>
    </location>
</feature>
<dbReference type="PANTHER" id="PTHR30005:SF0">
    <property type="entry name" value="RETROGRADE REGULATION PROTEIN 2"/>
    <property type="match status" value="1"/>
</dbReference>
<dbReference type="Gene3D" id="1.10.3210.10">
    <property type="entry name" value="Hypothetical protein af1432"/>
    <property type="match status" value="1"/>
</dbReference>
<sequence>MTKLNQVAVVDIGSNTVRLVIYQLTARYDFHELQNVKLPVRLYQYLDEDKNLSATGIDKLIEVIRLFQKVMAHYQLDDIIATATAVIRQAQNQEAVLQQVQEATGLALRLLSDEEEASYGQYAIARSTQFNEGYTVDMGGGSTEITYFKNGVIKNSHSFPFGVVTLTELFYQGDAKKAEAKARAYIMAQFEKMKWLKPRKLPIIAIGGSSRNIASVHQRMTDYPMSGIHEYEMKRQDLQATYDLFCKLTVAEKQELDGLSRDRADIIAPANLTYLCLYEITKAEKFVFCYRGLREGLLMARINQEAPHAYTPNNVQKNTIIRLADLYLADTIGASQRLTIAQKLVAELERTGLLYPTRKLMAYLESGTYLYHLGAYVEQEESSMHSFYLIINSNLSGISHKERLSLALMASYKNKSLFNQFLDQYRGWLEDEELQVIREVGSIIKFCDALAITRVNEVQQLQILKNEKGYTLAISWTYNPLAEYYRATRQKKNLEYVLGKKIRLAFRQEEGQ</sequence>
<evidence type="ECO:0000313" key="5">
    <source>
        <dbReference type="Proteomes" id="UP001429357"/>
    </source>
</evidence>